<proteinExistence type="predicted"/>
<accession>A0A565B2N3</accession>
<evidence type="ECO:0000256" key="3">
    <source>
        <dbReference type="SAM" id="MobiDB-lite"/>
    </source>
</evidence>
<dbReference type="SMART" id="SM00360">
    <property type="entry name" value="RRM"/>
    <property type="match status" value="1"/>
</dbReference>
<evidence type="ECO:0000259" key="4">
    <source>
        <dbReference type="PROSITE" id="PS50102"/>
    </source>
</evidence>
<dbReference type="Pfam" id="PF00076">
    <property type="entry name" value="RRM_1"/>
    <property type="match status" value="1"/>
</dbReference>
<evidence type="ECO:0000313" key="5">
    <source>
        <dbReference type="EMBL" id="VVA95603.1"/>
    </source>
</evidence>
<dbReference type="PANTHER" id="PTHR23236">
    <property type="entry name" value="EUKARYOTIC TRANSLATION INITIATION FACTOR 4B/4H"/>
    <property type="match status" value="1"/>
</dbReference>
<dbReference type="SUPFAM" id="SSF54928">
    <property type="entry name" value="RNA-binding domain, RBD"/>
    <property type="match status" value="1"/>
</dbReference>
<dbReference type="InterPro" id="IPR012677">
    <property type="entry name" value="Nucleotide-bd_a/b_plait_sf"/>
</dbReference>
<sequence>MGKKHKKSSTSTDDDVKAKKHKKSSTATDENYEDEIIVSKNEFKEMKKSIKVLSEVVKKLQEILPTKADLLEFSLKENAIPKKNEEAIPKTKEEEEFTCCFECEEATRHNDQTLLVKGFDNVRPRDDIKNDLIRVFGSLGEITRVFVPMECKTGVPLGFAFIDLKNGQGNEKALELNKSYVYGRKIKVKMAKDSDKFYGFRNFGGCRRCYYATKVFSPPEMWNNMYDMPM</sequence>
<reference evidence="5" key="1">
    <citation type="submission" date="2019-07" db="EMBL/GenBank/DDBJ databases">
        <authorList>
            <person name="Dittberner H."/>
        </authorList>
    </citation>
    <scope>NUCLEOTIDE SEQUENCE [LARGE SCALE GENOMIC DNA]</scope>
</reference>
<dbReference type="GO" id="GO:0003723">
    <property type="term" value="F:RNA binding"/>
    <property type="evidence" value="ECO:0007669"/>
    <property type="project" value="UniProtKB-UniRule"/>
</dbReference>
<keyword evidence="6" id="KW-1185">Reference proteome</keyword>
<dbReference type="EMBL" id="CABITT030000002">
    <property type="protein sequence ID" value="VVA95603.1"/>
    <property type="molecule type" value="Genomic_DNA"/>
</dbReference>
<feature type="domain" description="RRM" evidence="4">
    <location>
        <begin position="112"/>
        <end position="193"/>
    </location>
</feature>
<dbReference type="PROSITE" id="PS50102">
    <property type="entry name" value="RRM"/>
    <property type="match status" value="1"/>
</dbReference>
<feature type="region of interest" description="Disordered" evidence="3">
    <location>
        <begin position="1"/>
        <end position="31"/>
    </location>
</feature>
<name>A0A565B2N3_9BRAS</name>
<comment type="caution">
    <text evidence="5">The sequence shown here is derived from an EMBL/GenBank/DDBJ whole genome shotgun (WGS) entry which is preliminary data.</text>
</comment>
<evidence type="ECO:0000256" key="1">
    <source>
        <dbReference type="ARBA" id="ARBA00022884"/>
    </source>
</evidence>
<dbReference type="OrthoDB" id="167718at2759"/>
<dbReference type="InterPro" id="IPR000504">
    <property type="entry name" value="RRM_dom"/>
</dbReference>
<organism evidence="5 6">
    <name type="scientific">Arabis nemorensis</name>
    <dbReference type="NCBI Taxonomy" id="586526"/>
    <lineage>
        <taxon>Eukaryota</taxon>
        <taxon>Viridiplantae</taxon>
        <taxon>Streptophyta</taxon>
        <taxon>Embryophyta</taxon>
        <taxon>Tracheophyta</taxon>
        <taxon>Spermatophyta</taxon>
        <taxon>Magnoliopsida</taxon>
        <taxon>eudicotyledons</taxon>
        <taxon>Gunneridae</taxon>
        <taxon>Pentapetalae</taxon>
        <taxon>rosids</taxon>
        <taxon>malvids</taxon>
        <taxon>Brassicales</taxon>
        <taxon>Brassicaceae</taxon>
        <taxon>Arabideae</taxon>
        <taxon>Arabis</taxon>
    </lineage>
</organism>
<dbReference type="AlphaFoldDB" id="A0A565B2N3"/>
<dbReference type="PANTHER" id="PTHR23236:SF68">
    <property type="entry name" value="RRM DOMAIN-CONTAINING PROTEIN"/>
    <property type="match status" value="1"/>
</dbReference>
<keyword evidence="1 2" id="KW-0694">RNA-binding</keyword>
<gene>
    <name evidence="5" type="ORF">ANE_LOCUS6048</name>
</gene>
<evidence type="ECO:0000313" key="6">
    <source>
        <dbReference type="Proteomes" id="UP000489600"/>
    </source>
</evidence>
<protein>
    <recommendedName>
        <fullName evidence="4">RRM domain-containing protein</fullName>
    </recommendedName>
</protein>
<dbReference type="Proteomes" id="UP000489600">
    <property type="component" value="Unassembled WGS sequence"/>
</dbReference>
<dbReference type="Gene3D" id="3.30.70.330">
    <property type="match status" value="1"/>
</dbReference>
<dbReference type="InterPro" id="IPR035979">
    <property type="entry name" value="RBD_domain_sf"/>
</dbReference>
<evidence type="ECO:0000256" key="2">
    <source>
        <dbReference type="PROSITE-ProRule" id="PRU00176"/>
    </source>
</evidence>